<organism evidence="1 2">
    <name type="scientific">Chryseobacterium camelliae</name>
    <dbReference type="NCBI Taxonomy" id="1265445"/>
    <lineage>
        <taxon>Bacteria</taxon>
        <taxon>Pseudomonadati</taxon>
        <taxon>Bacteroidota</taxon>
        <taxon>Flavobacteriia</taxon>
        <taxon>Flavobacteriales</taxon>
        <taxon>Weeksellaceae</taxon>
        <taxon>Chryseobacterium group</taxon>
        <taxon>Chryseobacterium</taxon>
    </lineage>
</organism>
<accession>A0ABY7QML3</accession>
<name>A0ABY7QML3_9FLAO</name>
<evidence type="ECO:0000313" key="1">
    <source>
        <dbReference type="EMBL" id="WBV60222.1"/>
    </source>
</evidence>
<evidence type="ECO:0000313" key="2">
    <source>
        <dbReference type="Proteomes" id="UP001210978"/>
    </source>
</evidence>
<protein>
    <submittedName>
        <fullName evidence="1">Uncharacterized protein</fullName>
    </submittedName>
</protein>
<keyword evidence="2" id="KW-1185">Reference proteome</keyword>
<proteinExistence type="predicted"/>
<dbReference type="EMBL" id="CP115859">
    <property type="protein sequence ID" value="WBV60222.1"/>
    <property type="molecule type" value="Genomic_DNA"/>
</dbReference>
<dbReference type="RefSeq" id="WP_271148558.1">
    <property type="nucleotide sequence ID" value="NZ_CP115859.1"/>
</dbReference>
<gene>
    <name evidence="1" type="ORF">PFY12_14435</name>
</gene>
<reference evidence="1 2" key="1">
    <citation type="submission" date="2023-01" db="EMBL/GenBank/DDBJ databases">
        <title>Complete genome of Chryseobacterium camelliae VAN22-5A.</title>
        <authorList>
            <person name="Zong G."/>
            <person name="Cao G."/>
        </authorList>
    </citation>
    <scope>NUCLEOTIDE SEQUENCE [LARGE SCALE GENOMIC DNA]</scope>
    <source>
        <strain evidence="1 2">VAN22-5A</strain>
    </source>
</reference>
<dbReference type="Proteomes" id="UP001210978">
    <property type="component" value="Chromosome"/>
</dbReference>
<sequence>MAKIIEVYQKNKIECDQCFFVVKNEIPSQLANIDEFVNKACPKCDANLCTPKDYTDYLKFIKLVNRTNKYLGWLGYFFGSQTINMGESVKVKIHDGINIIK</sequence>